<feature type="transmembrane region" description="Helical" evidence="7">
    <location>
        <begin position="261"/>
        <end position="281"/>
    </location>
</feature>
<evidence type="ECO:0000256" key="6">
    <source>
        <dbReference type="ARBA" id="ARBA00023136"/>
    </source>
</evidence>
<dbReference type="GO" id="GO:0055085">
    <property type="term" value="P:transmembrane transport"/>
    <property type="evidence" value="ECO:0007669"/>
    <property type="project" value="InterPro"/>
</dbReference>
<keyword evidence="2 7" id="KW-0813">Transport</keyword>
<keyword evidence="3" id="KW-1003">Cell membrane</keyword>
<feature type="transmembrane region" description="Helical" evidence="7">
    <location>
        <begin position="112"/>
        <end position="133"/>
    </location>
</feature>
<dbReference type="PROSITE" id="PS50928">
    <property type="entry name" value="ABC_TM1"/>
    <property type="match status" value="1"/>
</dbReference>
<dbReference type="SUPFAM" id="SSF161098">
    <property type="entry name" value="MetI-like"/>
    <property type="match status" value="1"/>
</dbReference>
<dbReference type="Pfam" id="PF00528">
    <property type="entry name" value="BPD_transp_1"/>
    <property type="match status" value="1"/>
</dbReference>
<dbReference type="CDD" id="cd06261">
    <property type="entry name" value="TM_PBP2"/>
    <property type="match status" value="1"/>
</dbReference>
<dbReference type="InterPro" id="IPR000515">
    <property type="entry name" value="MetI-like"/>
</dbReference>
<dbReference type="InterPro" id="IPR035906">
    <property type="entry name" value="MetI-like_sf"/>
</dbReference>
<keyword evidence="11" id="KW-1185">Reference proteome</keyword>
<keyword evidence="5 7" id="KW-1133">Transmembrane helix</keyword>
<evidence type="ECO:0000259" key="9">
    <source>
        <dbReference type="PROSITE" id="PS50928"/>
    </source>
</evidence>
<dbReference type="AlphaFoldDB" id="A0A919PZE2"/>
<evidence type="ECO:0000256" key="2">
    <source>
        <dbReference type="ARBA" id="ARBA00022448"/>
    </source>
</evidence>
<name>A0A919PZE2_9MICO</name>
<keyword evidence="6 7" id="KW-0472">Membrane</keyword>
<feature type="transmembrane region" description="Helical" evidence="7">
    <location>
        <begin position="145"/>
        <end position="166"/>
    </location>
</feature>
<evidence type="ECO:0000256" key="5">
    <source>
        <dbReference type="ARBA" id="ARBA00022989"/>
    </source>
</evidence>
<evidence type="ECO:0000256" key="1">
    <source>
        <dbReference type="ARBA" id="ARBA00004651"/>
    </source>
</evidence>
<evidence type="ECO:0000256" key="7">
    <source>
        <dbReference type="RuleBase" id="RU363032"/>
    </source>
</evidence>
<reference evidence="10" key="1">
    <citation type="submission" date="2021-01" db="EMBL/GenBank/DDBJ databases">
        <title>Whole genome shotgun sequence of Demequina activiva NBRC 110675.</title>
        <authorList>
            <person name="Komaki H."/>
            <person name="Tamura T."/>
        </authorList>
    </citation>
    <scope>NUCLEOTIDE SEQUENCE</scope>
    <source>
        <strain evidence="10">NBRC 110675</strain>
    </source>
</reference>
<dbReference type="PANTHER" id="PTHR43227">
    <property type="entry name" value="BLL4140 PROTEIN"/>
    <property type="match status" value="1"/>
</dbReference>
<dbReference type="InterPro" id="IPR050809">
    <property type="entry name" value="UgpAE/MalFG_permease"/>
</dbReference>
<evidence type="ECO:0000256" key="4">
    <source>
        <dbReference type="ARBA" id="ARBA00022692"/>
    </source>
</evidence>
<dbReference type="PANTHER" id="PTHR43227:SF8">
    <property type="entry name" value="DIACETYLCHITOBIOSE UPTAKE SYSTEM PERMEASE PROTEIN DASB"/>
    <property type="match status" value="1"/>
</dbReference>
<feature type="transmembrane region" description="Helical" evidence="7">
    <location>
        <begin position="205"/>
        <end position="229"/>
    </location>
</feature>
<evidence type="ECO:0000256" key="3">
    <source>
        <dbReference type="ARBA" id="ARBA00022475"/>
    </source>
</evidence>
<evidence type="ECO:0000256" key="8">
    <source>
        <dbReference type="SAM" id="MobiDB-lite"/>
    </source>
</evidence>
<dbReference type="Gene3D" id="1.10.3720.10">
    <property type="entry name" value="MetI-like"/>
    <property type="match status" value="1"/>
</dbReference>
<evidence type="ECO:0000313" key="11">
    <source>
        <dbReference type="Proteomes" id="UP000652354"/>
    </source>
</evidence>
<comment type="similarity">
    <text evidence="7">Belongs to the binding-protein-dependent transport system permease family.</text>
</comment>
<feature type="domain" description="ABC transmembrane type-1" evidence="9">
    <location>
        <begin position="108"/>
        <end position="341"/>
    </location>
</feature>
<keyword evidence="4 7" id="KW-0812">Transmembrane</keyword>
<dbReference type="EMBL" id="BONR01000001">
    <property type="protein sequence ID" value="GIG53505.1"/>
    <property type="molecule type" value="Genomic_DNA"/>
</dbReference>
<feature type="region of interest" description="Disordered" evidence="8">
    <location>
        <begin position="1"/>
        <end position="26"/>
    </location>
</feature>
<organism evidence="10 11">
    <name type="scientific">Demequina activiva</name>
    <dbReference type="NCBI Taxonomy" id="1582364"/>
    <lineage>
        <taxon>Bacteria</taxon>
        <taxon>Bacillati</taxon>
        <taxon>Actinomycetota</taxon>
        <taxon>Actinomycetes</taxon>
        <taxon>Micrococcales</taxon>
        <taxon>Demequinaceae</taxon>
        <taxon>Demequina</taxon>
    </lineage>
</organism>
<evidence type="ECO:0000313" key="10">
    <source>
        <dbReference type="EMBL" id="GIG53505.1"/>
    </source>
</evidence>
<comment type="caution">
    <text evidence="10">The sequence shown here is derived from an EMBL/GenBank/DDBJ whole genome shotgun (WGS) entry which is preliminary data.</text>
</comment>
<sequence>MSASSVTADSAGATGTDRGGKHKGPKSSIWARFDHVVVPYILVSPFFILFIAFGIFPIVYSALVSFQTYRAEQPVYPSGNSVNLYTERWVGLENYQRVLTNWDFTQALLNTLGLFIVSAIPQLFFALVLASLLNRRLRAQSLFRIGILIPYITPIVASTLVFTTFFSEQYGQANWVLGLFGVEHTSGVGAAAQEYPGIDWRAERWSAWLALVIMINWKWTGYNALLYLAAMQSIPKDVYEAAALDGAGAWRQLWSITVPMIRPMVIFTVVLSTIGSLQLFAEPVLFDEDPSSGEGGGLRHLWRTVAQLIWYTGWGDPNDFGLAGAMSWLLFVVVVALAAFNAFISNKIGGRK</sequence>
<protein>
    <submittedName>
        <fullName evidence="10">ABC transporter permease</fullName>
    </submittedName>
</protein>
<accession>A0A919PZE2</accession>
<dbReference type="GO" id="GO:0005886">
    <property type="term" value="C:plasma membrane"/>
    <property type="evidence" value="ECO:0007669"/>
    <property type="project" value="UniProtKB-SubCell"/>
</dbReference>
<dbReference type="RefSeq" id="WP_203652965.1">
    <property type="nucleotide sequence ID" value="NZ_BONR01000001.1"/>
</dbReference>
<gene>
    <name evidence="10" type="ORF">Dac01nite_02570</name>
</gene>
<feature type="transmembrane region" description="Helical" evidence="7">
    <location>
        <begin position="36"/>
        <end position="60"/>
    </location>
</feature>
<proteinExistence type="inferred from homology"/>
<dbReference type="Proteomes" id="UP000652354">
    <property type="component" value="Unassembled WGS sequence"/>
</dbReference>
<comment type="subcellular location">
    <subcellularLocation>
        <location evidence="1 7">Cell membrane</location>
        <topology evidence="1 7">Multi-pass membrane protein</topology>
    </subcellularLocation>
</comment>
<feature type="transmembrane region" description="Helical" evidence="7">
    <location>
        <begin position="320"/>
        <end position="344"/>
    </location>
</feature>